<keyword evidence="3" id="KW-0812">Transmembrane</keyword>
<feature type="coiled-coil region" evidence="1">
    <location>
        <begin position="250"/>
        <end position="292"/>
    </location>
</feature>
<protein>
    <recommendedName>
        <fullName evidence="5">Transmembrane protein</fullName>
    </recommendedName>
</protein>
<evidence type="ECO:0000313" key="4">
    <source>
        <dbReference type="EMBL" id="KIR48506.1"/>
    </source>
</evidence>
<dbReference type="AlphaFoldDB" id="A0A0D0VMG5"/>
<feature type="transmembrane region" description="Helical" evidence="3">
    <location>
        <begin position="102"/>
        <end position="120"/>
    </location>
</feature>
<sequence>MNPTQPNSGHRRWFAHPDFHYSISHRFNWPSYPAEGPGVASSAATGAANAASAGAAGVAEGAAASGAFGAGGGFPPRGPYGGYHHYYDGRYPYGRPFGRRLFLRRFIWFGLGIVAATIWHRHHEQKRHGLERFITDPKCWSGMHHHRPVPATPVDSNATATTTTPPLDSNPINPSYQDFPTGDRRRWGWRTCRERKMEERRLREEALRSQAQAQSDSSNSVSQDAAHVEQKETEFQSIREAVEKLWSEKRAEANEAQKRANDKAKEYATERLEKLTASLERLRLSLQEDSKRGEDKKLV</sequence>
<dbReference type="EMBL" id="KN847977">
    <property type="protein sequence ID" value="KIR48506.1"/>
    <property type="molecule type" value="Genomic_DNA"/>
</dbReference>
<evidence type="ECO:0000256" key="3">
    <source>
        <dbReference type="SAM" id="Phobius"/>
    </source>
</evidence>
<feature type="compositionally biased region" description="Low complexity" evidence="2">
    <location>
        <begin position="209"/>
        <end position="225"/>
    </location>
</feature>
<reference evidence="4" key="1">
    <citation type="submission" date="2015-01" db="EMBL/GenBank/DDBJ databases">
        <title>The Genome Sequence of Cryptococcus gattii CA1280.</title>
        <authorList>
            <consortium name="The Broad Institute Genomics Platform"/>
            <person name="Cuomo C."/>
            <person name="Litvintseva A."/>
            <person name="Chen Y."/>
            <person name="Heitman J."/>
            <person name="Sun S."/>
            <person name="Springer D."/>
            <person name="Dromer F."/>
            <person name="Young S."/>
            <person name="Zeng Q."/>
            <person name="Gargeya S."/>
            <person name="Abouelleil A."/>
            <person name="Alvarado L."/>
            <person name="Chapman S.B."/>
            <person name="Gainer-Dewar J."/>
            <person name="Goldberg J."/>
            <person name="Griggs A."/>
            <person name="Gujja S."/>
            <person name="Hansen M."/>
            <person name="Howarth C."/>
            <person name="Imamovic A."/>
            <person name="Larimer J."/>
            <person name="Murphy C."/>
            <person name="Naylor J."/>
            <person name="Pearson M."/>
            <person name="Priest M."/>
            <person name="Roberts A."/>
            <person name="Saif S."/>
            <person name="Shea T."/>
            <person name="Sykes S."/>
            <person name="Wortman J."/>
            <person name="Nusbaum C."/>
            <person name="Birren B."/>
        </authorList>
    </citation>
    <scope>NUCLEOTIDE SEQUENCE [LARGE SCALE GENOMIC DNA]</scope>
    <source>
        <strain evidence="4">CA1280</strain>
    </source>
</reference>
<accession>A0A0D0VMG5</accession>
<feature type="region of interest" description="Disordered" evidence="2">
    <location>
        <begin position="144"/>
        <end position="180"/>
    </location>
</feature>
<evidence type="ECO:0008006" key="5">
    <source>
        <dbReference type="Google" id="ProtNLM"/>
    </source>
</evidence>
<keyword evidence="3" id="KW-0472">Membrane</keyword>
<dbReference type="HOGENOM" id="CLU_927544_0_0_1"/>
<organism evidence="4">
    <name type="scientific">Cryptococcus bacillisporus CA1280</name>
    <dbReference type="NCBI Taxonomy" id="1296109"/>
    <lineage>
        <taxon>Eukaryota</taxon>
        <taxon>Fungi</taxon>
        <taxon>Dikarya</taxon>
        <taxon>Basidiomycota</taxon>
        <taxon>Agaricomycotina</taxon>
        <taxon>Tremellomycetes</taxon>
        <taxon>Tremellales</taxon>
        <taxon>Cryptococcaceae</taxon>
        <taxon>Cryptococcus</taxon>
        <taxon>Cryptococcus gattii species complex</taxon>
    </lineage>
</organism>
<evidence type="ECO:0000256" key="1">
    <source>
        <dbReference type="SAM" id="Coils"/>
    </source>
</evidence>
<feature type="region of interest" description="Disordered" evidence="2">
    <location>
        <begin position="206"/>
        <end position="235"/>
    </location>
</feature>
<feature type="compositionally biased region" description="Polar residues" evidence="2">
    <location>
        <begin position="154"/>
        <end position="178"/>
    </location>
</feature>
<name>A0A0D0VMG5_CRYGA</name>
<dbReference type="OrthoDB" id="2960209at2759"/>
<gene>
    <name evidence="4" type="ORF">I312_02353</name>
</gene>
<proteinExistence type="predicted"/>
<keyword evidence="1" id="KW-0175">Coiled coil</keyword>
<evidence type="ECO:0000256" key="2">
    <source>
        <dbReference type="SAM" id="MobiDB-lite"/>
    </source>
</evidence>
<keyword evidence="3" id="KW-1133">Transmembrane helix</keyword>